<dbReference type="EMBL" id="JACEIO010000031">
    <property type="protein sequence ID" value="MBA4537962.1"/>
    <property type="molecule type" value="Genomic_DNA"/>
</dbReference>
<sequence length="103" mass="12627">MKDYFSYDERLGISIPILEKEWEEYSKETRQLILLYWEKIRGKIPDRIAILEKWINSKQEKLNDESDFERCCELNHDIAELASIINDLWIWYRINQDISKIHH</sequence>
<dbReference type="Proteomes" id="UP000472971">
    <property type="component" value="Unassembled WGS sequence"/>
</dbReference>
<dbReference type="RefSeq" id="WP_163242607.1">
    <property type="nucleotide sequence ID" value="NZ_CP082780.1"/>
</dbReference>
<dbReference type="Proteomes" id="UP000570010">
    <property type="component" value="Unassembled WGS sequence"/>
</dbReference>
<dbReference type="EMBL" id="JAAIWN010000029">
    <property type="protein sequence ID" value="NEY82218.1"/>
    <property type="molecule type" value="Genomic_DNA"/>
</dbReference>
<reference evidence="2 3" key="1">
    <citation type="submission" date="2020-02" db="EMBL/GenBank/DDBJ databases">
        <title>Bacillus aquiflavi sp. nov., isolated from yellow water of strong flavor Chinese baijiu in Yibin region of China.</title>
        <authorList>
            <person name="Xie J."/>
        </authorList>
    </citation>
    <scope>NUCLEOTIDE SEQUENCE [LARGE SCALE GENOMIC DNA]</scope>
    <source>
        <strain evidence="2 3">3H-10</strain>
    </source>
</reference>
<evidence type="ECO:0000313" key="2">
    <source>
        <dbReference type="EMBL" id="NEY82218.1"/>
    </source>
</evidence>
<accession>A0A6B3VY39</accession>
<proteinExistence type="predicted"/>
<evidence type="ECO:0008006" key="5">
    <source>
        <dbReference type="Google" id="ProtNLM"/>
    </source>
</evidence>
<comment type="caution">
    <text evidence="2">The sequence shown here is derived from an EMBL/GenBank/DDBJ whole genome shotgun (WGS) entry which is preliminary data.</text>
</comment>
<evidence type="ECO:0000313" key="4">
    <source>
        <dbReference type="Proteomes" id="UP000570010"/>
    </source>
</evidence>
<name>A0A6B3VY39_9BACI</name>
<evidence type="ECO:0000313" key="1">
    <source>
        <dbReference type="EMBL" id="MBA4537962.1"/>
    </source>
</evidence>
<gene>
    <name evidence="2" type="ORF">G4D64_12065</name>
    <name evidence="1" type="ORF">H1Z61_12675</name>
</gene>
<evidence type="ECO:0000313" key="3">
    <source>
        <dbReference type="Proteomes" id="UP000472971"/>
    </source>
</evidence>
<keyword evidence="3" id="KW-1185">Reference proteome</keyword>
<organism evidence="2 3">
    <name type="scientific">Bacillus aquiflavi</name>
    <dbReference type="NCBI Taxonomy" id="2672567"/>
    <lineage>
        <taxon>Bacteria</taxon>
        <taxon>Bacillati</taxon>
        <taxon>Bacillota</taxon>
        <taxon>Bacilli</taxon>
        <taxon>Bacillales</taxon>
        <taxon>Bacillaceae</taxon>
        <taxon>Bacillus</taxon>
    </lineage>
</organism>
<reference evidence="1 4" key="2">
    <citation type="submission" date="2020-07" db="EMBL/GenBank/DDBJ databases">
        <authorList>
            <person name="Feng H."/>
        </authorList>
    </citation>
    <scope>NUCLEOTIDE SEQUENCE [LARGE SCALE GENOMIC DNA]</scope>
    <source>
        <strain evidence="1">S-12</strain>
        <strain evidence="4">s-12</strain>
    </source>
</reference>
<dbReference type="AlphaFoldDB" id="A0A6B3VY39"/>
<protein>
    <recommendedName>
        <fullName evidence="5">Radical SAM protein</fullName>
    </recommendedName>
</protein>